<dbReference type="Proteomes" id="UP000481872">
    <property type="component" value="Unassembled WGS sequence"/>
</dbReference>
<keyword evidence="2" id="KW-1185">Reference proteome</keyword>
<protein>
    <submittedName>
        <fullName evidence="1">Uncharacterized protein</fullName>
    </submittedName>
</protein>
<comment type="caution">
    <text evidence="1">The sequence shown here is derived from an EMBL/GenBank/DDBJ whole genome shotgun (WGS) entry which is preliminary data.</text>
</comment>
<organism evidence="1 2">
    <name type="scientific">Clostridium senegalense</name>
    <dbReference type="NCBI Taxonomy" id="1465809"/>
    <lineage>
        <taxon>Bacteria</taxon>
        <taxon>Bacillati</taxon>
        <taxon>Bacillota</taxon>
        <taxon>Clostridia</taxon>
        <taxon>Eubacteriales</taxon>
        <taxon>Clostridiaceae</taxon>
        <taxon>Clostridium</taxon>
    </lineage>
</organism>
<dbReference type="EMBL" id="JAAGPU010000015">
    <property type="protein sequence ID" value="NEU05036.1"/>
    <property type="molecule type" value="Genomic_DNA"/>
</dbReference>
<dbReference type="RefSeq" id="WP_199869959.1">
    <property type="nucleotide sequence ID" value="NZ_JAAGPU010000015.1"/>
</dbReference>
<gene>
    <name evidence="1" type="ORF">G3M99_09255</name>
</gene>
<name>A0A6M0H2T0_9CLOT</name>
<accession>A0A6M0H2T0</accession>
<evidence type="ECO:0000313" key="2">
    <source>
        <dbReference type="Proteomes" id="UP000481872"/>
    </source>
</evidence>
<evidence type="ECO:0000313" key="1">
    <source>
        <dbReference type="EMBL" id="NEU05036.1"/>
    </source>
</evidence>
<dbReference type="AlphaFoldDB" id="A0A6M0H2T0"/>
<sequence>MIKKKKIMIGCILACLFCIVGGYSYVNINQKKNFSINEIGWSAQTIMWTDKTKNNIYDIKFQAFDGTELKEIISLKDSYTMKIDSNVEHGDLSIKIYNNSEVFFEENGTVDETISIPNNNEKLKVEINGDDAKGHIKIKLT</sequence>
<reference evidence="1 2" key="1">
    <citation type="submission" date="2020-02" db="EMBL/GenBank/DDBJ databases">
        <title>Genome assembly of a novel Clostridium senegalense strain.</title>
        <authorList>
            <person name="Gupta T.B."/>
            <person name="Jauregui R."/>
            <person name="Maclean P."/>
            <person name="Nawarathana A."/>
            <person name="Brightwell G."/>
        </authorList>
    </citation>
    <scope>NUCLEOTIDE SEQUENCE [LARGE SCALE GENOMIC DNA]</scope>
    <source>
        <strain evidence="1 2">AGRFS4</strain>
    </source>
</reference>
<proteinExistence type="predicted"/>